<comment type="caution">
    <text evidence="2">The sequence shown here is derived from an EMBL/GenBank/DDBJ whole genome shotgun (WGS) entry which is preliminary data.</text>
</comment>
<dbReference type="Proteomes" id="UP000313849">
    <property type="component" value="Unassembled WGS sequence"/>
</dbReference>
<dbReference type="RefSeq" id="WP_139986851.1">
    <property type="nucleotide sequence ID" value="NZ_VENP01000025.1"/>
</dbReference>
<keyword evidence="3" id="KW-1185">Reference proteome</keyword>
<keyword evidence="1" id="KW-1133">Transmembrane helix</keyword>
<sequence length="187" mass="19112">MSSLPPPPVPSFGSSPTGDHLTISRALAAEEITAGARALRRTALFPTLWIGMGVAVVVLVLFTGAISDWSVPGMVGVGVVVLVVLGIGIGIGLPLGNALAASRARHELGPTGTLTVTWDATGMHVAGANLSRTAAYGDVRRVRRRGGTVVLRLRISSLVAPYVVALPADFVPPVALERIAAAGARIG</sequence>
<proteinExistence type="predicted"/>
<reference evidence="2 3" key="1">
    <citation type="submission" date="2019-06" db="EMBL/GenBank/DDBJ databases">
        <title>Draft genome sequence of Miniimonas arenae KCTC 19750T isolated from sea sand.</title>
        <authorList>
            <person name="Park S.-J."/>
        </authorList>
    </citation>
    <scope>NUCLEOTIDE SEQUENCE [LARGE SCALE GENOMIC DNA]</scope>
    <source>
        <strain evidence="2 3">KCTC 19750</strain>
    </source>
</reference>
<accession>A0A5C5BBY2</accession>
<keyword evidence="1" id="KW-0472">Membrane</keyword>
<dbReference type="AlphaFoldDB" id="A0A5C5BBY2"/>
<dbReference type="EMBL" id="VENP01000025">
    <property type="protein sequence ID" value="TNU74083.1"/>
    <property type="molecule type" value="Genomic_DNA"/>
</dbReference>
<organism evidence="2 3">
    <name type="scientific">Miniimonas arenae</name>
    <dbReference type="NCBI Taxonomy" id="676201"/>
    <lineage>
        <taxon>Bacteria</taxon>
        <taxon>Bacillati</taxon>
        <taxon>Actinomycetota</taxon>
        <taxon>Actinomycetes</taxon>
        <taxon>Micrococcales</taxon>
        <taxon>Beutenbergiaceae</taxon>
        <taxon>Miniimonas</taxon>
    </lineage>
</organism>
<name>A0A5C5BBY2_9MICO</name>
<evidence type="ECO:0000313" key="2">
    <source>
        <dbReference type="EMBL" id="TNU74083.1"/>
    </source>
</evidence>
<evidence type="ECO:0008006" key="4">
    <source>
        <dbReference type="Google" id="ProtNLM"/>
    </source>
</evidence>
<gene>
    <name evidence="2" type="ORF">FH969_08030</name>
</gene>
<feature type="transmembrane region" description="Helical" evidence="1">
    <location>
        <begin position="73"/>
        <end position="95"/>
    </location>
</feature>
<protein>
    <recommendedName>
        <fullName evidence="4">YcxB family protein</fullName>
    </recommendedName>
</protein>
<evidence type="ECO:0000313" key="3">
    <source>
        <dbReference type="Proteomes" id="UP000313849"/>
    </source>
</evidence>
<evidence type="ECO:0000256" key="1">
    <source>
        <dbReference type="SAM" id="Phobius"/>
    </source>
</evidence>
<keyword evidence="1" id="KW-0812">Transmembrane</keyword>
<feature type="transmembrane region" description="Helical" evidence="1">
    <location>
        <begin position="47"/>
        <end position="67"/>
    </location>
</feature>